<evidence type="ECO:0000256" key="2">
    <source>
        <dbReference type="ARBA" id="ARBA00022692"/>
    </source>
</evidence>
<evidence type="ECO:0000313" key="7">
    <source>
        <dbReference type="EMBL" id="KOS47113.1"/>
    </source>
</evidence>
<feature type="transmembrane region" description="Helical" evidence="6">
    <location>
        <begin position="314"/>
        <end position="334"/>
    </location>
</feature>
<keyword evidence="4 6" id="KW-0472">Membrane</keyword>
<feature type="transmembrane region" description="Helical" evidence="6">
    <location>
        <begin position="364"/>
        <end position="384"/>
    </location>
</feature>
<evidence type="ECO:0008006" key="9">
    <source>
        <dbReference type="Google" id="ProtNLM"/>
    </source>
</evidence>
<keyword evidence="8" id="KW-1185">Reference proteome</keyword>
<feature type="transmembrane region" description="Helical" evidence="6">
    <location>
        <begin position="243"/>
        <end position="262"/>
    </location>
</feature>
<dbReference type="GO" id="GO:0016020">
    <property type="term" value="C:membrane"/>
    <property type="evidence" value="ECO:0007669"/>
    <property type="project" value="UniProtKB-SubCell"/>
</dbReference>
<sequence>MATESDVPRHMRIPGEDGYRTPTIEDAERALSVLGAVEESPGGGVREAHSSALDAALQRASSRATVKKNPDKEAAACREYNGLGLFGLKRTVSGELSWKKRIRHVTWAYFTLTMATGGLANVLYQVPFRFRGLDTIGIVVFLVNIALYLIIWALLFVRFYHYPYTFKASFKHPTESLFVPASIVSFGTILINISQYGPENTGPWLMRAVCVLFWIDATLAVMFSAGIYLLLWSTQTFTIAQMTPIWIFPAYPMLIIGPHAGILSAKLEPSQSLPVIIGGTTIQGVGFLVSLMVYSAFIYRLMTQKLPRENIRPGMFVSVGPSGFTVAGLVNMAAGAKRSFPADFMGNGELAADVLKIVTNFSCLWLWGLAIFFFIIASAAHWSAIGHGRMVFSMTWFSFVFPNTALITATFAIGKAFSCQPIEIVGCVAILPLLLMYFFVCYMMVRAILTRQILWPQKGEDRDEGGFEILRVKPVAAAEVLGHT</sequence>
<feature type="region of interest" description="Disordered" evidence="5">
    <location>
        <begin position="1"/>
        <end position="21"/>
    </location>
</feature>
<keyword evidence="3 6" id="KW-1133">Transmembrane helix</keyword>
<feature type="transmembrane region" description="Helical" evidence="6">
    <location>
        <begin position="106"/>
        <end position="124"/>
    </location>
</feature>
<feature type="transmembrane region" description="Helical" evidence="6">
    <location>
        <begin position="282"/>
        <end position="302"/>
    </location>
</feature>
<feature type="transmembrane region" description="Helical" evidence="6">
    <location>
        <begin position="177"/>
        <end position="198"/>
    </location>
</feature>
<comment type="caution">
    <text evidence="7">The sequence shown here is derived from an EMBL/GenBank/DDBJ whole genome shotgun (WGS) entry which is preliminary data.</text>
</comment>
<evidence type="ECO:0000256" key="1">
    <source>
        <dbReference type="ARBA" id="ARBA00004141"/>
    </source>
</evidence>
<organism evidence="7 8">
    <name type="scientific">Penicillium nordicum</name>
    <dbReference type="NCBI Taxonomy" id="229535"/>
    <lineage>
        <taxon>Eukaryota</taxon>
        <taxon>Fungi</taxon>
        <taxon>Dikarya</taxon>
        <taxon>Ascomycota</taxon>
        <taxon>Pezizomycotina</taxon>
        <taxon>Eurotiomycetes</taxon>
        <taxon>Eurotiomycetidae</taxon>
        <taxon>Eurotiales</taxon>
        <taxon>Aspergillaceae</taxon>
        <taxon>Penicillium</taxon>
    </lineage>
</organism>
<dbReference type="Gene3D" id="1.50.10.150">
    <property type="entry name" value="Voltage-dependent anion channel"/>
    <property type="match status" value="1"/>
</dbReference>
<evidence type="ECO:0000256" key="3">
    <source>
        <dbReference type="ARBA" id="ARBA00022989"/>
    </source>
</evidence>
<dbReference type="OrthoDB" id="2901184at2759"/>
<protein>
    <recommendedName>
        <fullName evidence="9">C4-dicarboxylate transporter/malic acid transport protein</fullName>
    </recommendedName>
</protein>
<evidence type="ECO:0000256" key="6">
    <source>
        <dbReference type="SAM" id="Phobius"/>
    </source>
</evidence>
<dbReference type="AlphaFoldDB" id="A0A0M9WJC8"/>
<dbReference type="InterPro" id="IPR004695">
    <property type="entry name" value="SLAC1/Mae1/Ssu1/TehA"/>
</dbReference>
<evidence type="ECO:0000256" key="5">
    <source>
        <dbReference type="SAM" id="MobiDB-lite"/>
    </source>
</evidence>
<dbReference type="Proteomes" id="UP000037696">
    <property type="component" value="Unassembled WGS sequence"/>
</dbReference>
<accession>A0A0M9WJC8</accession>
<feature type="transmembrane region" description="Helical" evidence="6">
    <location>
        <begin position="204"/>
        <end position="231"/>
    </location>
</feature>
<reference evidence="7 8" key="1">
    <citation type="submission" date="2015-08" db="EMBL/GenBank/DDBJ databases">
        <title>Genome sequencing of Penicillium nordicum.</title>
        <authorList>
            <person name="Nguyen H.D."/>
            <person name="Seifert K.A."/>
        </authorList>
    </citation>
    <scope>NUCLEOTIDE SEQUENCE [LARGE SCALE GENOMIC DNA]</scope>
    <source>
        <strain evidence="7 8">DAOMC 185683</strain>
    </source>
</reference>
<gene>
    <name evidence="7" type="ORF">ACN38_g1899</name>
</gene>
<dbReference type="PANTHER" id="PTHR31162:SF3">
    <property type="entry name" value="TRANSPORTER_MALIC ACID TRANSPORT PROTEIN, PUTATIVE-RELATED"/>
    <property type="match status" value="1"/>
</dbReference>
<proteinExistence type="predicted"/>
<feature type="transmembrane region" description="Helical" evidence="6">
    <location>
        <begin position="423"/>
        <end position="445"/>
    </location>
</feature>
<dbReference type="EMBL" id="LHQQ01000020">
    <property type="protein sequence ID" value="KOS47113.1"/>
    <property type="molecule type" value="Genomic_DNA"/>
</dbReference>
<dbReference type="Pfam" id="PF03595">
    <property type="entry name" value="SLAC1"/>
    <property type="match status" value="1"/>
</dbReference>
<dbReference type="PANTHER" id="PTHR31162">
    <property type="entry name" value="MALIC ACID TRANSPORT PROTEIN-RELATED"/>
    <property type="match status" value="1"/>
</dbReference>
<evidence type="ECO:0000256" key="4">
    <source>
        <dbReference type="ARBA" id="ARBA00023136"/>
    </source>
</evidence>
<name>A0A0M9WJC8_9EURO</name>
<dbReference type="InterPro" id="IPR038665">
    <property type="entry name" value="Voltage-dep_anion_channel_sf"/>
</dbReference>
<dbReference type="GO" id="GO:0015140">
    <property type="term" value="F:malate transmembrane transporter activity"/>
    <property type="evidence" value="ECO:0007669"/>
    <property type="project" value="InterPro"/>
</dbReference>
<feature type="transmembrane region" description="Helical" evidence="6">
    <location>
        <begin position="396"/>
        <end position="417"/>
    </location>
</feature>
<dbReference type="CDD" id="cd09317">
    <property type="entry name" value="TDT_Mae1_like"/>
    <property type="match status" value="1"/>
</dbReference>
<comment type="subcellular location">
    <subcellularLocation>
        <location evidence="1">Membrane</location>
        <topology evidence="1">Multi-pass membrane protein</topology>
    </subcellularLocation>
</comment>
<evidence type="ECO:0000313" key="8">
    <source>
        <dbReference type="Proteomes" id="UP000037696"/>
    </source>
</evidence>
<dbReference type="InterPro" id="IPR030185">
    <property type="entry name" value="Mae1"/>
</dbReference>
<feature type="compositionally biased region" description="Basic and acidic residues" evidence="5">
    <location>
        <begin position="1"/>
        <end position="19"/>
    </location>
</feature>
<dbReference type="STRING" id="229535.A0A0M9WJC8"/>
<feature type="transmembrane region" description="Helical" evidence="6">
    <location>
        <begin position="136"/>
        <end position="157"/>
    </location>
</feature>
<keyword evidence="2 6" id="KW-0812">Transmembrane</keyword>